<dbReference type="Proteomes" id="UP000054270">
    <property type="component" value="Unassembled WGS sequence"/>
</dbReference>
<evidence type="ECO:0008006" key="4">
    <source>
        <dbReference type="Google" id="ProtNLM"/>
    </source>
</evidence>
<dbReference type="AlphaFoldDB" id="A0A0D2P9Y5"/>
<feature type="region of interest" description="Disordered" evidence="1">
    <location>
        <begin position="94"/>
        <end position="144"/>
    </location>
</feature>
<accession>A0A0D2P9Y5</accession>
<proteinExistence type="predicted"/>
<feature type="compositionally biased region" description="Low complexity" evidence="1">
    <location>
        <begin position="112"/>
        <end position="121"/>
    </location>
</feature>
<evidence type="ECO:0000256" key="1">
    <source>
        <dbReference type="SAM" id="MobiDB-lite"/>
    </source>
</evidence>
<sequence length="312" mass="34532">METSRGWKYETQEAQSSLGTKSSIISHHWNNILSEEARQDWGHLAEWLKTVHKEWFPNYKFAPVSKNRKAEVKRERKLQIELNKAMGLAPVVASSRPQAYTKPSASRRVHRASNSSSSSSNLCDIPTPPLAPFQDVGPSTSAPSSVPFMGPDPFGNNMNCYVSHAGSTFDPPSEKAYDFPLPMGWSGKPVPNSDPSYDYTPSSMVLPGTSRNALFNISPGAYQDVGNWANTNDMPFNGQVDSTIDRDPGFIPNCSPYDLWGNPLTVNRGMMPAPPPVANPLFSEQFPDLMDQASTRQTNQYTIGTSSWPVWE</sequence>
<evidence type="ECO:0000313" key="2">
    <source>
        <dbReference type="EMBL" id="KJA27679.1"/>
    </source>
</evidence>
<keyword evidence="3" id="KW-1185">Reference proteome</keyword>
<name>A0A0D2P9Y5_HYPSF</name>
<dbReference type="EMBL" id="KN817523">
    <property type="protein sequence ID" value="KJA27679.1"/>
    <property type="molecule type" value="Genomic_DNA"/>
</dbReference>
<organism evidence="2 3">
    <name type="scientific">Hypholoma sublateritium (strain FD-334 SS-4)</name>
    <dbReference type="NCBI Taxonomy" id="945553"/>
    <lineage>
        <taxon>Eukaryota</taxon>
        <taxon>Fungi</taxon>
        <taxon>Dikarya</taxon>
        <taxon>Basidiomycota</taxon>
        <taxon>Agaricomycotina</taxon>
        <taxon>Agaricomycetes</taxon>
        <taxon>Agaricomycetidae</taxon>
        <taxon>Agaricales</taxon>
        <taxon>Agaricineae</taxon>
        <taxon>Strophariaceae</taxon>
        <taxon>Hypholoma</taxon>
    </lineage>
</organism>
<gene>
    <name evidence="2" type="ORF">HYPSUDRAFT_74671</name>
</gene>
<evidence type="ECO:0000313" key="3">
    <source>
        <dbReference type="Proteomes" id="UP000054270"/>
    </source>
</evidence>
<reference evidence="3" key="1">
    <citation type="submission" date="2014-04" db="EMBL/GenBank/DDBJ databases">
        <title>Evolutionary Origins and Diversification of the Mycorrhizal Mutualists.</title>
        <authorList>
            <consortium name="DOE Joint Genome Institute"/>
            <consortium name="Mycorrhizal Genomics Consortium"/>
            <person name="Kohler A."/>
            <person name="Kuo A."/>
            <person name="Nagy L.G."/>
            <person name="Floudas D."/>
            <person name="Copeland A."/>
            <person name="Barry K.W."/>
            <person name="Cichocki N."/>
            <person name="Veneault-Fourrey C."/>
            <person name="LaButti K."/>
            <person name="Lindquist E.A."/>
            <person name="Lipzen A."/>
            <person name="Lundell T."/>
            <person name="Morin E."/>
            <person name="Murat C."/>
            <person name="Riley R."/>
            <person name="Ohm R."/>
            <person name="Sun H."/>
            <person name="Tunlid A."/>
            <person name="Henrissat B."/>
            <person name="Grigoriev I.V."/>
            <person name="Hibbett D.S."/>
            <person name="Martin F."/>
        </authorList>
    </citation>
    <scope>NUCLEOTIDE SEQUENCE [LARGE SCALE GENOMIC DNA]</scope>
    <source>
        <strain evidence="3">FD-334 SS-4</strain>
    </source>
</reference>
<protein>
    <recommendedName>
        <fullName evidence="4">HMG box domain-containing protein</fullName>
    </recommendedName>
</protein>